<dbReference type="PROSITE" id="PS50924">
    <property type="entry name" value="MHYT"/>
    <property type="match status" value="1"/>
</dbReference>
<evidence type="ECO:0000256" key="2">
    <source>
        <dbReference type="ARBA" id="ARBA00009418"/>
    </source>
</evidence>
<dbReference type="OrthoDB" id="432807at2759"/>
<keyword evidence="3" id="KW-0690">Ribosome biogenesis</keyword>
<feature type="region of interest" description="Disordered" evidence="6">
    <location>
        <begin position="982"/>
        <end position="1028"/>
    </location>
</feature>
<feature type="compositionally biased region" description="Basic and acidic residues" evidence="6">
    <location>
        <begin position="151"/>
        <end position="161"/>
    </location>
</feature>
<feature type="compositionally biased region" description="Polar residues" evidence="6">
    <location>
        <begin position="240"/>
        <end position="249"/>
    </location>
</feature>
<feature type="transmembrane region" description="Helical" evidence="7">
    <location>
        <begin position="397"/>
        <end position="420"/>
    </location>
</feature>
<protein>
    <submittedName>
        <fullName evidence="9">Rrp36 protein</fullName>
    </submittedName>
</protein>
<evidence type="ECO:0000313" key="9">
    <source>
        <dbReference type="EMBL" id="CAE7505255.1"/>
    </source>
</evidence>
<keyword evidence="5" id="KW-0539">Nucleus</keyword>
<evidence type="ECO:0000256" key="4">
    <source>
        <dbReference type="ARBA" id="ARBA00022552"/>
    </source>
</evidence>
<evidence type="ECO:0000313" key="10">
    <source>
        <dbReference type="Proteomes" id="UP000604046"/>
    </source>
</evidence>
<evidence type="ECO:0000256" key="3">
    <source>
        <dbReference type="ARBA" id="ARBA00022517"/>
    </source>
</evidence>
<proteinExistence type="inferred from homology"/>
<comment type="caution">
    <text evidence="9">The sequence shown here is derived from an EMBL/GenBank/DDBJ whole genome shotgun (WGS) entry which is preliminary data.</text>
</comment>
<dbReference type="AlphaFoldDB" id="A0A812T4E8"/>
<feature type="transmembrane region" description="Helical" evidence="7">
    <location>
        <begin position="348"/>
        <end position="372"/>
    </location>
</feature>
<feature type="transmembrane region" description="Helical" evidence="7">
    <location>
        <begin position="454"/>
        <end position="480"/>
    </location>
</feature>
<keyword evidence="10" id="KW-1185">Reference proteome</keyword>
<keyword evidence="7" id="KW-1133">Transmembrane helix</keyword>
<evidence type="ECO:0000256" key="7">
    <source>
        <dbReference type="SAM" id="Phobius"/>
    </source>
</evidence>
<dbReference type="Proteomes" id="UP000604046">
    <property type="component" value="Unassembled WGS sequence"/>
</dbReference>
<feature type="region of interest" description="Disordered" evidence="6">
    <location>
        <begin position="21"/>
        <end position="98"/>
    </location>
</feature>
<keyword evidence="7" id="KW-0472">Membrane</keyword>
<dbReference type="EMBL" id="CAJNDS010002512">
    <property type="protein sequence ID" value="CAE7505255.1"/>
    <property type="molecule type" value="Genomic_DNA"/>
</dbReference>
<accession>A0A812T4E8</accession>
<feature type="transmembrane region" description="Helical" evidence="7">
    <location>
        <begin position="317"/>
        <end position="336"/>
    </location>
</feature>
<gene>
    <name evidence="9" type="primary">rrp36</name>
    <name evidence="9" type="ORF">SNAT2548_LOCUS28302</name>
</gene>
<comment type="subcellular location">
    <subcellularLocation>
        <location evidence="1">Nucleus</location>
        <location evidence="1">Nucleolus</location>
    </subcellularLocation>
</comment>
<evidence type="ECO:0000256" key="1">
    <source>
        <dbReference type="ARBA" id="ARBA00004604"/>
    </source>
</evidence>
<evidence type="ECO:0000256" key="5">
    <source>
        <dbReference type="ARBA" id="ARBA00023242"/>
    </source>
</evidence>
<dbReference type="GO" id="GO:0005730">
    <property type="term" value="C:nucleolus"/>
    <property type="evidence" value="ECO:0007669"/>
    <property type="project" value="UniProtKB-SubCell"/>
</dbReference>
<feature type="compositionally biased region" description="Basic and acidic residues" evidence="6">
    <location>
        <begin position="205"/>
        <end position="231"/>
    </location>
</feature>
<feature type="transmembrane region" description="Helical" evidence="7">
    <location>
        <begin position="492"/>
        <end position="512"/>
    </location>
</feature>
<feature type="transmembrane region" description="Helical" evidence="7">
    <location>
        <begin position="427"/>
        <end position="448"/>
    </location>
</feature>
<name>A0A812T4E8_9DINO</name>
<sequence length="1249" mass="140341">MPPDADKPLLPLLASLARKRQALAPVEDGKSGQHGGKETTNKKPQRKAKSKMKAKKGAPMEVSSNRPTPPPRAAAARSGVKLASMRPRDPRFEDSSGTFDVDGFGKAYSFLEEYRAEELEKLKEAQHKLQELRRKRPKDSTLEVQEEEVTSEIKRRVQQDKQRRHIGRLQDAERTLKGQERQKVKETGKVPYFHRKKAARKLLIEKKKEEKKEQHGRNKAEERREKKLAAREKKKIPTRCKSTTGLSTSHEVDGAGAAAEARIEIPNSWSDARLQEALGKPFALNRFWPFWPLQRLWQELPNGYVEGEVVHMHFDGMLVFLSVLVSAAGAFASLTTSAYMRLVRDTKWYYILLLQCGLGLGVSTVWAMHFVAMRSVHLGGGSESDGAHRLQMGFDQVFTFLSALVAWILSTLAVHIALSASHKGPRLGLSSVILAAGIFSLHYMGMLAERGPFIIHYNVEMVLLSLVVSVACSVGIMALVQRLPNSTTWRIAGAWLVSALACSIHYLALLALTHKAHPSGWTWGIIWEPVEVRAEVPVIVSLVLDVLLMTGNAFYLEVIQVRDKVAMEKELEHSSFVSETKRLMKRCRQMQFPMAVLRANDFMKLGKIAQHEWLRDRKLLIMLDTPAGAAKLRRKGCIIFFSHQWLSTDLPDPAGQQFGDMTKAIQEMANSQRLRTESIFVWVDYSCIPQRSAEQQQLAVNSLPAYVAACSEFVVIAPQVLHANTKAPCNFTSYAGRFWCRLEVFCALMSAMAQEHTGRNNMLMTSRVSMASSVGSIGSTINEDSPDEFFTCVGRCESDMSQEEDSVKQRMYVVCEGKLQPLLFLGPHGLKEDFADLLDVYGGSLDCCKRGHKTASGEETICDKARVVETLTGLYGTMVVQLLRLRKESEGGLLRQGLVQLGDMLIQQRDALFPAEYFSTRIQAVHECLSQEYLRQKSKTREVPINRPEGMTGSLTLTDVDTLLLELGAAIVSEDSSISLSDTDMSTFGIGPRRSDTEDPQVASMGDKPAWGEDDPDDAPREEAPLPAEVVSRRKRKVTKEEEVKEQEEYVTMSVEEIFPKKPMDRLRWLFKACKAAKEGRIKPNPLYNIVAHRRFLEGLKGSIATDCLNLIRGHIHLFSPKQQKQLQSDNFELFRKYAPISVLDSDDDEDAAPPLPPPPEVHVEMKDKKKKKGEARKQIEEEEEFGFSDDDTEVKKARILAKGIERRIDPADGQAYTLEEFTTEYGGSGDKPPVEWENARHTSFIYKE</sequence>
<feature type="domain" description="MHYT" evidence="8">
    <location>
        <begin position="314"/>
        <end position="515"/>
    </location>
</feature>
<keyword evidence="4" id="KW-0698">rRNA processing</keyword>
<keyword evidence="7" id="KW-0812">Transmembrane</keyword>
<reference evidence="9" key="1">
    <citation type="submission" date="2021-02" db="EMBL/GenBank/DDBJ databases">
        <authorList>
            <person name="Dougan E. K."/>
            <person name="Rhodes N."/>
            <person name="Thang M."/>
            <person name="Chan C."/>
        </authorList>
    </citation>
    <scope>NUCLEOTIDE SEQUENCE</scope>
</reference>
<dbReference type="PANTHER" id="PTHR21738">
    <property type="entry name" value="RIBOSOMAL RNA PROCESSING PROTEIN 36 HOMOLOG"/>
    <property type="match status" value="1"/>
</dbReference>
<feature type="region of interest" description="Disordered" evidence="6">
    <location>
        <begin position="1145"/>
        <end position="1189"/>
    </location>
</feature>
<dbReference type="Pfam" id="PF03707">
    <property type="entry name" value="MHYT"/>
    <property type="match status" value="2"/>
</dbReference>
<evidence type="ECO:0000259" key="8">
    <source>
        <dbReference type="PROSITE" id="PS50924"/>
    </source>
</evidence>
<dbReference type="GO" id="GO:0000462">
    <property type="term" value="P:maturation of SSU-rRNA from tricistronic rRNA transcript (SSU-rRNA, 5.8S rRNA, LSU-rRNA)"/>
    <property type="evidence" value="ECO:0007669"/>
    <property type="project" value="TreeGrafter"/>
</dbReference>
<feature type="region of interest" description="Disordered" evidence="6">
    <location>
        <begin position="205"/>
        <end position="253"/>
    </location>
</feature>
<dbReference type="GO" id="GO:0030686">
    <property type="term" value="C:90S preribosome"/>
    <property type="evidence" value="ECO:0007669"/>
    <property type="project" value="TreeGrafter"/>
</dbReference>
<feature type="compositionally biased region" description="Basic residues" evidence="6">
    <location>
        <begin position="43"/>
        <end position="56"/>
    </location>
</feature>
<dbReference type="InterPro" id="IPR009292">
    <property type="entry name" value="RRP36"/>
</dbReference>
<dbReference type="Pfam" id="PF06102">
    <property type="entry name" value="RRP36"/>
    <property type="match status" value="1"/>
</dbReference>
<feature type="region of interest" description="Disordered" evidence="6">
    <location>
        <begin position="130"/>
        <end position="171"/>
    </location>
</feature>
<dbReference type="InterPro" id="IPR005330">
    <property type="entry name" value="MHYT_dom"/>
</dbReference>
<organism evidence="9 10">
    <name type="scientific">Symbiodinium natans</name>
    <dbReference type="NCBI Taxonomy" id="878477"/>
    <lineage>
        <taxon>Eukaryota</taxon>
        <taxon>Sar</taxon>
        <taxon>Alveolata</taxon>
        <taxon>Dinophyceae</taxon>
        <taxon>Suessiales</taxon>
        <taxon>Symbiodiniaceae</taxon>
        <taxon>Symbiodinium</taxon>
    </lineage>
</organism>
<comment type="similarity">
    <text evidence="2">Belongs to the RRP36 family.</text>
</comment>
<evidence type="ECO:0000256" key="6">
    <source>
        <dbReference type="SAM" id="MobiDB-lite"/>
    </source>
</evidence>
<dbReference type="PANTHER" id="PTHR21738:SF0">
    <property type="entry name" value="RIBOSOMAL RNA PROCESSING PROTEIN 36 HOMOLOG"/>
    <property type="match status" value="1"/>
</dbReference>
<feature type="compositionally biased region" description="Basic and acidic residues" evidence="6">
    <location>
        <begin position="27"/>
        <end position="41"/>
    </location>
</feature>